<evidence type="ECO:0000256" key="8">
    <source>
        <dbReference type="SAM" id="Coils"/>
    </source>
</evidence>
<evidence type="ECO:0000256" key="6">
    <source>
        <dbReference type="ARBA" id="ARBA00023054"/>
    </source>
</evidence>
<keyword evidence="10" id="KW-1185">Reference proteome</keyword>
<organism evidence="9 10">
    <name type="scientific">Pneumocystis jirovecii (strain RU7)</name>
    <name type="common">Human pneumocystis pneumonia agent</name>
    <dbReference type="NCBI Taxonomy" id="1408657"/>
    <lineage>
        <taxon>Eukaryota</taxon>
        <taxon>Fungi</taxon>
        <taxon>Dikarya</taxon>
        <taxon>Ascomycota</taxon>
        <taxon>Taphrinomycotina</taxon>
        <taxon>Pneumocystomycetes</taxon>
        <taxon>Pneumocystaceae</taxon>
        <taxon>Pneumocystis</taxon>
    </lineage>
</organism>
<gene>
    <name evidence="9" type="ORF">T551_00239</name>
</gene>
<dbReference type="RefSeq" id="XP_018231446.1">
    <property type="nucleotide sequence ID" value="XM_018372506.1"/>
</dbReference>
<dbReference type="PANTHER" id="PTHR33911">
    <property type="entry name" value="RRNA-PROCESSING PROTEIN EFG1"/>
    <property type="match status" value="1"/>
</dbReference>
<dbReference type="AlphaFoldDB" id="A0A0W4ZWK4"/>
<accession>A0A0W4ZWK4</accession>
<dbReference type="GO" id="GO:0005730">
    <property type="term" value="C:nucleolus"/>
    <property type="evidence" value="ECO:0007669"/>
    <property type="project" value="UniProtKB-SubCell"/>
</dbReference>
<keyword evidence="6 8" id="KW-0175">Coiled coil</keyword>
<dbReference type="OrthoDB" id="47732at2759"/>
<comment type="caution">
    <text evidence="9">The sequence shown here is derived from an EMBL/GenBank/DDBJ whole genome shotgun (WGS) entry which is preliminary data.</text>
</comment>
<dbReference type="EMBL" id="LFWA01000001">
    <property type="protein sequence ID" value="KTW32754.1"/>
    <property type="molecule type" value="Genomic_DNA"/>
</dbReference>
<dbReference type="InterPro" id="IPR050786">
    <property type="entry name" value="EFG1_rRNA-proc"/>
</dbReference>
<dbReference type="Proteomes" id="UP000053447">
    <property type="component" value="Unassembled WGS sequence"/>
</dbReference>
<evidence type="ECO:0000256" key="1">
    <source>
        <dbReference type="ARBA" id="ARBA00004604"/>
    </source>
</evidence>
<dbReference type="Pfam" id="PF10153">
    <property type="entry name" value="Efg1"/>
    <property type="match status" value="1"/>
</dbReference>
<comment type="similarity">
    <text evidence="2">Belongs to the EFG1 family.</text>
</comment>
<dbReference type="STRING" id="1408657.A0A0W4ZWK4"/>
<evidence type="ECO:0000256" key="5">
    <source>
        <dbReference type="ARBA" id="ARBA00022552"/>
    </source>
</evidence>
<evidence type="ECO:0000256" key="3">
    <source>
        <dbReference type="ARBA" id="ARBA00018689"/>
    </source>
</evidence>
<evidence type="ECO:0000256" key="2">
    <source>
        <dbReference type="ARBA" id="ARBA00006916"/>
    </source>
</evidence>
<name>A0A0W4ZWK4_PNEJ7</name>
<dbReference type="InterPro" id="IPR019310">
    <property type="entry name" value="Efg1"/>
</dbReference>
<dbReference type="GO" id="GO:0000462">
    <property type="term" value="P:maturation of SSU-rRNA from tricistronic rRNA transcript (SSU-rRNA, 5.8S rRNA, LSU-rRNA)"/>
    <property type="evidence" value="ECO:0007669"/>
    <property type="project" value="TreeGrafter"/>
</dbReference>
<feature type="coiled-coil region" evidence="8">
    <location>
        <begin position="90"/>
        <end position="117"/>
    </location>
</feature>
<evidence type="ECO:0000256" key="4">
    <source>
        <dbReference type="ARBA" id="ARBA00019827"/>
    </source>
</evidence>
<comment type="subcellular location">
    <subcellularLocation>
        <location evidence="1">Nucleus</location>
        <location evidence="1">Nucleolus</location>
    </subcellularLocation>
</comment>
<sequence length="174" mass="21073">MDLIKERTVKRKKCYKESSFGNFEIKGSSRLKKKIRDLERLIKKGTIPADVQIEMEREIQSLRFDLKNVHELKKKHALEGKYKMVRFFEKKKAFRRLKQAQKQLMEVYDENEKKKLQEIVHRCHVDLNYIIEFPSFKKYISLYKLSSENSSTAQERIMIWKNIEKKMELEGKMH</sequence>
<evidence type="ECO:0000313" key="9">
    <source>
        <dbReference type="EMBL" id="KTW32754.1"/>
    </source>
</evidence>
<dbReference type="GO" id="GO:0030688">
    <property type="term" value="C:preribosome, small subunit precursor"/>
    <property type="evidence" value="ECO:0007669"/>
    <property type="project" value="TreeGrafter"/>
</dbReference>
<evidence type="ECO:0000256" key="7">
    <source>
        <dbReference type="ARBA" id="ARBA00023242"/>
    </source>
</evidence>
<keyword evidence="7" id="KW-0539">Nucleus</keyword>
<dbReference type="VEuPathDB" id="FungiDB:T551_00239"/>
<dbReference type="PANTHER" id="PTHR33911:SF1">
    <property type="entry name" value="RRNA-PROCESSING PROTEIN EFG1"/>
    <property type="match status" value="1"/>
</dbReference>
<proteinExistence type="inferred from homology"/>
<keyword evidence="5" id="KW-0698">rRNA processing</keyword>
<dbReference type="GeneID" id="28938761"/>
<evidence type="ECO:0000313" key="10">
    <source>
        <dbReference type="Proteomes" id="UP000053447"/>
    </source>
</evidence>
<reference evidence="10" key="1">
    <citation type="journal article" date="2016" name="Nat. Commun.">
        <title>Genome analysis of three Pneumocystis species reveals adaptation mechanisms to life exclusively in mammalian hosts.</title>
        <authorList>
            <person name="Ma L."/>
            <person name="Chen Z."/>
            <person name="Huang D.W."/>
            <person name="Kutty G."/>
            <person name="Ishihara M."/>
            <person name="Wang H."/>
            <person name="Abouelleil A."/>
            <person name="Bishop L."/>
            <person name="Davey E."/>
            <person name="Deng R."/>
            <person name="Deng X."/>
            <person name="Fan L."/>
            <person name="Fantoni G."/>
            <person name="Fitzgerald M."/>
            <person name="Gogineni E."/>
            <person name="Goldberg J.M."/>
            <person name="Handley G."/>
            <person name="Hu X."/>
            <person name="Huber C."/>
            <person name="Jiao X."/>
            <person name="Jones K."/>
            <person name="Levin J.Z."/>
            <person name="Liu Y."/>
            <person name="Macdonald P."/>
            <person name="Melnikov A."/>
            <person name="Raley C."/>
            <person name="Sassi M."/>
            <person name="Sherman B.T."/>
            <person name="Song X."/>
            <person name="Sykes S."/>
            <person name="Tran B."/>
            <person name="Walsh L."/>
            <person name="Xia Y."/>
            <person name="Yang J."/>
            <person name="Young S."/>
            <person name="Zeng Q."/>
            <person name="Zheng X."/>
            <person name="Stephens R."/>
            <person name="Nusbaum C."/>
            <person name="Birren B.W."/>
            <person name="Azadi P."/>
            <person name="Lempicki R.A."/>
            <person name="Cuomo C.A."/>
            <person name="Kovacs J.A."/>
        </authorList>
    </citation>
    <scope>NUCLEOTIDE SEQUENCE [LARGE SCALE GENOMIC DNA]</scope>
    <source>
        <strain evidence="10">RU7</strain>
    </source>
</reference>
<protein>
    <recommendedName>
        <fullName evidence="3">rRNA-processing protein EFG1</fullName>
    </recommendedName>
    <alternativeName>
        <fullName evidence="4">rRNA-processing protein efg1</fullName>
    </alternativeName>
</protein>